<dbReference type="KEGG" id="mets:DK389_12450"/>
<dbReference type="EMBL" id="CP029550">
    <property type="protein sequence ID" value="AWN41186.1"/>
    <property type="molecule type" value="Genomic_DNA"/>
</dbReference>
<reference evidence="3" key="1">
    <citation type="submission" date="2018-05" db="EMBL/GenBank/DDBJ databases">
        <title>Complete Genome Sequence of Methylobacterium sp. 17SD2-17.</title>
        <authorList>
            <person name="Srinivasan S."/>
        </authorList>
    </citation>
    <scope>NUCLEOTIDE SEQUENCE [LARGE SCALE GENOMIC DNA]</scope>
    <source>
        <strain evidence="3">17SD2-17</strain>
    </source>
</reference>
<evidence type="ECO:0000313" key="3">
    <source>
        <dbReference type="Proteomes" id="UP000245926"/>
    </source>
</evidence>
<dbReference type="GO" id="GO:0003677">
    <property type="term" value="F:DNA binding"/>
    <property type="evidence" value="ECO:0007669"/>
    <property type="project" value="InterPro"/>
</dbReference>
<dbReference type="Pfam" id="PF13545">
    <property type="entry name" value="HTH_Crp_2"/>
    <property type="match status" value="1"/>
</dbReference>
<proteinExistence type="predicted"/>
<protein>
    <submittedName>
        <fullName evidence="2">Crp/Fnr family transcriptional regulator</fullName>
    </submittedName>
</protein>
<keyword evidence="3" id="KW-1185">Reference proteome</keyword>
<name>A0A2U8W7A4_9HYPH</name>
<organism evidence="2 3">
    <name type="scientific">Methylobacterium durans</name>
    <dbReference type="NCBI Taxonomy" id="2202825"/>
    <lineage>
        <taxon>Bacteria</taxon>
        <taxon>Pseudomonadati</taxon>
        <taxon>Pseudomonadota</taxon>
        <taxon>Alphaproteobacteria</taxon>
        <taxon>Hyphomicrobiales</taxon>
        <taxon>Methylobacteriaceae</taxon>
        <taxon>Methylobacterium</taxon>
    </lineage>
</organism>
<dbReference type="GO" id="GO:0006355">
    <property type="term" value="P:regulation of DNA-templated transcription"/>
    <property type="evidence" value="ECO:0007669"/>
    <property type="project" value="InterPro"/>
</dbReference>
<dbReference type="InterPro" id="IPR012318">
    <property type="entry name" value="HTH_CRP"/>
</dbReference>
<dbReference type="InterPro" id="IPR036388">
    <property type="entry name" value="WH-like_DNA-bd_sf"/>
</dbReference>
<dbReference type="AlphaFoldDB" id="A0A2U8W7A4"/>
<dbReference type="InterPro" id="IPR014710">
    <property type="entry name" value="RmlC-like_jellyroll"/>
</dbReference>
<dbReference type="Gene3D" id="2.60.120.10">
    <property type="entry name" value="Jelly Rolls"/>
    <property type="match status" value="1"/>
</dbReference>
<dbReference type="OrthoDB" id="7584044at2"/>
<dbReference type="RefSeq" id="WP_109889964.1">
    <property type="nucleotide sequence ID" value="NZ_CP029550.1"/>
</dbReference>
<dbReference type="SMART" id="SM00419">
    <property type="entry name" value="HTH_CRP"/>
    <property type="match status" value="1"/>
</dbReference>
<gene>
    <name evidence="2" type="ORF">DK389_12450</name>
</gene>
<sequence>MIAARDETLSAPIEPLARRIEALAAFPSGVMEPLRETLAGLGLRARSAPPRTGLAGAEGPAGAPLLVGAGWGARQRILADGRRQILGFVLPGDVIGVDPHRAPLRYAAAVSLTAMVVADAEPLRTMGLALPSRDAPLARALRALAAAEEALLSHQVTRLGRQTAYERVGPLFLELRERLCLAGVEKGDSFTLPVTQEILADTLGLSIVHTNRTIQQLRRDGLVRITGTQVTLVEPKSLAGLTDYVPLATMLGRS</sequence>
<dbReference type="Gene3D" id="1.10.10.10">
    <property type="entry name" value="Winged helix-like DNA-binding domain superfamily/Winged helix DNA-binding domain"/>
    <property type="match status" value="1"/>
</dbReference>
<evidence type="ECO:0000259" key="1">
    <source>
        <dbReference type="PROSITE" id="PS51063"/>
    </source>
</evidence>
<feature type="domain" description="HTH crp-type" evidence="1">
    <location>
        <begin position="162"/>
        <end position="236"/>
    </location>
</feature>
<evidence type="ECO:0000313" key="2">
    <source>
        <dbReference type="EMBL" id="AWN41186.1"/>
    </source>
</evidence>
<dbReference type="InterPro" id="IPR036390">
    <property type="entry name" value="WH_DNA-bd_sf"/>
</dbReference>
<dbReference type="PROSITE" id="PS51063">
    <property type="entry name" value="HTH_CRP_2"/>
    <property type="match status" value="1"/>
</dbReference>
<dbReference type="SUPFAM" id="SSF46785">
    <property type="entry name" value="Winged helix' DNA-binding domain"/>
    <property type="match status" value="1"/>
</dbReference>
<dbReference type="Proteomes" id="UP000245926">
    <property type="component" value="Chromosome"/>
</dbReference>
<accession>A0A2U8W7A4</accession>